<accession>A0A7X0NPA6</accession>
<evidence type="ECO:0000313" key="2">
    <source>
        <dbReference type="EMBL" id="MBB6547055.1"/>
    </source>
</evidence>
<proteinExistence type="predicted"/>
<protein>
    <recommendedName>
        <fullName evidence="1">ABC-three component systems C-terminal domain-containing protein</fullName>
    </recommendedName>
</protein>
<gene>
    <name evidence="2" type="ORF">HD593_001850</name>
</gene>
<feature type="domain" description="ABC-three component systems C-terminal" evidence="1">
    <location>
        <begin position="170"/>
        <end position="296"/>
    </location>
</feature>
<evidence type="ECO:0000313" key="3">
    <source>
        <dbReference type="Proteomes" id="UP000565579"/>
    </source>
</evidence>
<dbReference type="EMBL" id="JACHMI010000001">
    <property type="protein sequence ID" value="MBB6547055.1"/>
    <property type="molecule type" value="Genomic_DNA"/>
</dbReference>
<dbReference type="AlphaFoldDB" id="A0A7X0NPA6"/>
<comment type="caution">
    <text evidence="2">The sequence shown here is derived from an EMBL/GenBank/DDBJ whole genome shotgun (WGS) entry which is preliminary data.</text>
</comment>
<organism evidence="2 3">
    <name type="scientific">Nonomuraea rubra</name>
    <dbReference type="NCBI Taxonomy" id="46180"/>
    <lineage>
        <taxon>Bacteria</taxon>
        <taxon>Bacillati</taxon>
        <taxon>Actinomycetota</taxon>
        <taxon>Actinomycetes</taxon>
        <taxon>Streptosporangiales</taxon>
        <taxon>Streptosporangiaceae</taxon>
        <taxon>Nonomuraea</taxon>
    </lineage>
</organism>
<dbReference type="InterPro" id="IPR046919">
    <property type="entry name" value="ABC-3C_CTD10"/>
</dbReference>
<keyword evidence="3" id="KW-1185">Reference proteome</keyword>
<evidence type="ECO:0000259" key="1">
    <source>
        <dbReference type="Pfam" id="PF20275"/>
    </source>
</evidence>
<dbReference type="Proteomes" id="UP000565579">
    <property type="component" value="Unassembled WGS sequence"/>
</dbReference>
<sequence>MEIWERSSIRFMLNSKLDELHGEAFEEFFHRVMSTSDPSFLNVRTAGRLGDQGADGLLLCGSKLYACYAPQTVVPRHISDKFEDDLSKAIKKRAEEFSTFVFVHNDRRGLHPQVASLLAAARNDHPQLAFENFGRNHFYTQFCRMEKWQVEDFLGPFPAQSVVVGVVLEELVPLLDHLAQYRRPLEDLPPLPRPPLTKMDYNGFSWDVRHRMRLALPYVSHVEDYYRGRRDPNERDEVAAGFRAHYEMIIETLGPADDILWELERHILGNASQRSPMELNALVVLMYFFGECDIFKERFSSCVAALFDELQDEDGLHDGGGAVRAAAQAGQDFPGLQGGDGAFAAGADAGVCAVDRALMA</sequence>
<name>A0A7X0NPA6_9ACTN</name>
<reference evidence="2 3" key="1">
    <citation type="submission" date="2020-08" db="EMBL/GenBank/DDBJ databases">
        <title>Sequencing the genomes of 1000 actinobacteria strains.</title>
        <authorList>
            <person name="Klenk H.-P."/>
        </authorList>
    </citation>
    <scope>NUCLEOTIDE SEQUENCE [LARGE SCALE GENOMIC DNA]</scope>
    <source>
        <strain evidence="2 3">DSM 43768</strain>
    </source>
</reference>
<dbReference type="Pfam" id="PF20275">
    <property type="entry name" value="CTD10"/>
    <property type="match status" value="1"/>
</dbReference>